<evidence type="ECO:0008006" key="3">
    <source>
        <dbReference type="Google" id="ProtNLM"/>
    </source>
</evidence>
<proteinExistence type="predicted"/>
<sequence length="91" mass="10192">MHFSSGKYLVMAASSLQLVGGHTDADEAIYSDDYTEQLEWRLEETSNGVYQFIWKDKPINVAGQKIVTSDTADGPGNRWRIVGTDSTDSYR</sequence>
<dbReference type="AlphaFoldDB" id="A0AAV9VDM5"/>
<reference evidence="1 2" key="1">
    <citation type="submission" date="2019-10" db="EMBL/GenBank/DDBJ databases">
        <authorList>
            <person name="Palmer J.M."/>
        </authorList>
    </citation>
    <scope>NUCLEOTIDE SEQUENCE [LARGE SCALE GENOMIC DNA]</scope>
    <source>
        <strain evidence="1 2">TWF696</strain>
    </source>
</reference>
<keyword evidence="2" id="KW-1185">Reference proteome</keyword>
<dbReference type="Proteomes" id="UP001375240">
    <property type="component" value="Unassembled WGS sequence"/>
</dbReference>
<gene>
    <name evidence="1" type="ORF">TWF696_000295</name>
</gene>
<name>A0AAV9VDM5_9PEZI</name>
<evidence type="ECO:0000313" key="1">
    <source>
        <dbReference type="EMBL" id="KAK6359129.1"/>
    </source>
</evidence>
<accession>A0AAV9VDM5</accession>
<protein>
    <recommendedName>
        <fullName evidence="3">Ricin B lectin domain-containing protein</fullName>
    </recommendedName>
</protein>
<evidence type="ECO:0000313" key="2">
    <source>
        <dbReference type="Proteomes" id="UP001375240"/>
    </source>
</evidence>
<organism evidence="1 2">
    <name type="scientific">Orbilia brochopaga</name>
    <dbReference type="NCBI Taxonomy" id="3140254"/>
    <lineage>
        <taxon>Eukaryota</taxon>
        <taxon>Fungi</taxon>
        <taxon>Dikarya</taxon>
        <taxon>Ascomycota</taxon>
        <taxon>Pezizomycotina</taxon>
        <taxon>Orbiliomycetes</taxon>
        <taxon>Orbiliales</taxon>
        <taxon>Orbiliaceae</taxon>
        <taxon>Orbilia</taxon>
    </lineage>
</organism>
<comment type="caution">
    <text evidence="1">The sequence shown here is derived from an EMBL/GenBank/DDBJ whole genome shotgun (WGS) entry which is preliminary data.</text>
</comment>
<dbReference type="EMBL" id="JAVHNQ010000001">
    <property type="protein sequence ID" value="KAK6359129.1"/>
    <property type="molecule type" value="Genomic_DNA"/>
</dbReference>